<evidence type="ECO:0000313" key="2">
    <source>
        <dbReference type="EMBL" id="CAL1586566.1"/>
    </source>
</evidence>
<feature type="compositionally biased region" description="Basic and acidic residues" evidence="1">
    <location>
        <begin position="200"/>
        <end position="222"/>
    </location>
</feature>
<dbReference type="InterPro" id="IPR038905">
    <property type="entry name" value="ARMC2"/>
</dbReference>
<feature type="region of interest" description="Disordered" evidence="1">
    <location>
        <begin position="35"/>
        <end position="222"/>
    </location>
</feature>
<evidence type="ECO:0000256" key="1">
    <source>
        <dbReference type="SAM" id="MobiDB-lite"/>
    </source>
</evidence>
<protein>
    <submittedName>
        <fullName evidence="2">Uncharacterized protein</fullName>
    </submittedName>
</protein>
<dbReference type="PANTHER" id="PTHR21356">
    <property type="entry name" value="ARMADILLO REPEAT CONTAINING 2"/>
    <property type="match status" value="1"/>
</dbReference>
<dbReference type="PANTHER" id="PTHR21356:SF1">
    <property type="entry name" value="ARMADILLO REPEAT-CONTAINING PROTEIN 2"/>
    <property type="match status" value="1"/>
</dbReference>
<dbReference type="Proteomes" id="UP001497482">
    <property type="component" value="Chromosome 17"/>
</dbReference>
<feature type="compositionally biased region" description="Polar residues" evidence="1">
    <location>
        <begin position="35"/>
        <end position="44"/>
    </location>
</feature>
<reference evidence="2 3" key="1">
    <citation type="submission" date="2024-04" db="EMBL/GenBank/DDBJ databases">
        <authorList>
            <person name="Waldvogel A.-M."/>
            <person name="Schoenle A."/>
        </authorList>
    </citation>
    <scope>NUCLEOTIDE SEQUENCE [LARGE SCALE GENOMIC DNA]</scope>
</reference>
<dbReference type="GO" id="GO:0044782">
    <property type="term" value="P:cilium organization"/>
    <property type="evidence" value="ECO:0007669"/>
    <property type="project" value="TreeGrafter"/>
</dbReference>
<sequence>MASAEGKPAVCSSFFPRRNSLLKTSAEIVSEVRQSLRVQSTQRPVTPRDAHRQLFGKLSSRAKADRPPSAFSLHAQNFDSPPGSRPGSGTRLSPLNHKPAFPALRDGGDPVHVLPKPPADPLEARRPLIGPRARLRRAGSLPIMPPAVTDGSGRPDHRPEQRQFSAKPRLVPDHAEVHSSPLRPAPNTAQNESKISAVDLGDKNNEGDKSKEDVKNNDSRLCSEQDSQSLVWNNRIAPLLEQLEGIVAGGPAPLAPPPTCVSDRGERSVQAACYFSQSKTKLSDQMKRSYPSGSDKRKRKKEEDEKRKHDSVCRYTHYYSPKYCHAKVHCPLKLYSPGQQRFLQGPNRTTSTHSSSNGIHRPRKSNTNKIDIF</sequence>
<feature type="region of interest" description="Disordered" evidence="1">
    <location>
        <begin position="283"/>
        <end position="307"/>
    </location>
</feature>
<proteinExistence type="predicted"/>
<evidence type="ECO:0000313" key="3">
    <source>
        <dbReference type="Proteomes" id="UP001497482"/>
    </source>
</evidence>
<keyword evidence="3" id="KW-1185">Reference proteome</keyword>
<feature type="compositionally biased region" description="Polar residues" evidence="1">
    <location>
        <begin position="341"/>
        <end position="358"/>
    </location>
</feature>
<name>A0AAV2KBU1_KNICA</name>
<organism evidence="2 3">
    <name type="scientific">Knipowitschia caucasica</name>
    <name type="common">Caucasian dwarf goby</name>
    <name type="synonym">Pomatoschistus caucasicus</name>
    <dbReference type="NCBI Taxonomy" id="637954"/>
    <lineage>
        <taxon>Eukaryota</taxon>
        <taxon>Metazoa</taxon>
        <taxon>Chordata</taxon>
        <taxon>Craniata</taxon>
        <taxon>Vertebrata</taxon>
        <taxon>Euteleostomi</taxon>
        <taxon>Actinopterygii</taxon>
        <taxon>Neopterygii</taxon>
        <taxon>Teleostei</taxon>
        <taxon>Neoteleostei</taxon>
        <taxon>Acanthomorphata</taxon>
        <taxon>Gobiaria</taxon>
        <taxon>Gobiiformes</taxon>
        <taxon>Gobioidei</taxon>
        <taxon>Gobiidae</taxon>
        <taxon>Gobiinae</taxon>
        <taxon>Knipowitschia</taxon>
    </lineage>
</organism>
<feature type="region of interest" description="Disordered" evidence="1">
    <location>
        <begin position="341"/>
        <end position="373"/>
    </location>
</feature>
<accession>A0AAV2KBU1</accession>
<dbReference type="EMBL" id="OZ035839">
    <property type="protein sequence ID" value="CAL1586566.1"/>
    <property type="molecule type" value="Genomic_DNA"/>
</dbReference>
<gene>
    <name evidence="2" type="ORF">KC01_LOCUS16604</name>
</gene>
<dbReference type="AlphaFoldDB" id="A0AAV2KBU1"/>